<evidence type="ECO:0000313" key="3">
    <source>
        <dbReference type="Proteomes" id="UP000472971"/>
    </source>
</evidence>
<evidence type="ECO:0000313" key="4">
    <source>
        <dbReference type="Proteomes" id="UP000570010"/>
    </source>
</evidence>
<dbReference type="Pfam" id="PF07307">
    <property type="entry name" value="HEPPP_synt_1"/>
    <property type="match status" value="1"/>
</dbReference>
<reference evidence="1 4" key="2">
    <citation type="submission" date="2020-07" db="EMBL/GenBank/DDBJ databases">
        <authorList>
            <person name="Feng H."/>
        </authorList>
    </citation>
    <scope>NUCLEOTIDE SEQUENCE [LARGE SCALE GENOMIC DNA]</scope>
    <source>
        <strain evidence="1">S-12</strain>
        <strain evidence="4">s-12</strain>
    </source>
</reference>
<dbReference type="Proteomes" id="UP000570010">
    <property type="component" value="Unassembled WGS sequence"/>
</dbReference>
<comment type="caution">
    <text evidence="2">The sequence shown here is derived from an EMBL/GenBank/DDBJ whole genome shotgun (WGS) entry which is preliminary data.</text>
</comment>
<dbReference type="GO" id="GO:0009234">
    <property type="term" value="P:menaquinone biosynthetic process"/>
    <property type="evidence" value="ECO:0007669"/>
    <property type="project" value="InterPro"/>
</dbReference>
<dbReference type="Gene3D" id="1.20.120.1450">
    <property type="match status" value="1"/>
</dbReference>
<reference evidence="2 3" key="1">
    <citation type="submission" date="2020-02" db="EMBL/GenBank/DDBJ databases">
        <title>Bacillus aquiflavi sp. nov., isolated from yellow water of strong flavor Chinese baijiu in Yibin region of China.</title>
        <authorList>
            <person name="Xie J."/>
        </authorList>
    </citation>
    <scope>NUCLEOTIDE SEQUENCE [LARGE SCALE GENOMIC DNA]</scope>
    <source>
        <strain evidence="2 3">3H-10</strain>
    </source>
</reference>
<keyword evidence="3" id="KW-1185">Reference proteome</keyword>
<gene>
    <name evidence="2" type="ORF">G4D64_02710</name>
    <name evidence="1" type="ORF">H1Z61_02715</name>
</gene>
<dbReference type="InterPro" id="IPR009920">
    <property type="entry name" value="HEPPP_synth_su1"/>
</dbReference>
<proteinExistence type="predicted"/>
<name>A0A6B3VU58_9BACI</name>
<evidence type="ECO:0000313" key="1">
    <source>
        <dbReference type="EMBL" id="MBA4536078.1"/>
    </source>
</evidence>
<dbReference type="Proteomes" id="UP000472971">
    <property type="component" value="Unassembled WGS sequence"/>
</dbReference>
<dbReference type="EMBL" id="JACEIO010000004">
    <property type="protein sequence ID" value="MBA4536078.1"/>
    <property type="molecule type" value="Genomic_DNA"/>
</dbReference>
<protein>
    <submittedName>
        <fullName evidence="2">Heptaprenyl diphosphate synthase component 1</fullName>
    </submittedName>
</protein>
<dbReference type="EMBL" id="JAAIWN010000004">
    <property type="protein sequence ID" value="NEY80452.1"/>
    <property type="molecule type" value="Genomic_DNA"/>
</dbReference>
<evidence type="ECO:0000313" key="2">
    <source>
        <dbReference type="EMBL" id="NEY80452.1"/>
    </source>
</evidence>
<sequence>MHNIESKLAIIKEQIEQRVHHPYLLRFIQTPIIDEDKLLLLISIMDQLELTEMEIKNYSLTTMLIQIALDTHDYVSNLDLKDHENDDQKKHQLTVLAGDYYSGLYYKLLAETNNLALIRTLAEGVKDINEHKIFIYQQEQNELDKIMNSFVKIEASLIEKLSDYFKAPAWKELSNHILFVKRLFVEKNKFIQQGRSILFEVLKKHVFPNNKNHLSELTAEQNKYLLNICDRYIDHTKQAIEKDMNKVPALNELLEKRIFWILNQHHSLGKTFVEEG</sequence>
<organism evidence="2 3">
    <name type="scientific">Bacillus aquiflavi</name>
    <dbReference type="NCBI Taxonomy" id="2672567"/>
    <lineage>
        <taxon>Bacteria</taxon>
        <taxon>Bacillati</taxon>
        <taxon>Bacillota</taxon>
        <taxon>Bacilli</taxon>
        <taxon>Bacillales</taxon>
        <taxon>Bacillaceae</taxon>
        <taxon>Bacillus</taxon>
    </lineage>
</organism>
<dbReference type="AlphaFoldDB" id="A0A6B3VU58"/>
<accession>A0A6B3VU58</accession>